<evidence type="ECO:0000313" key="14">
    <source>
        <dbReference type="Proteomes" id="UP000016605"/>
    </source>
</evidence>
<keyword evidence="3" id="KW-0813">Transport</keyword>
<dbReference type="CDD" id="cd12830">
    <property type="entry name" value="MtCorA-like"/>
    <property type="match status" value="1"/>
</dbReference>
<evidence type="ECO:0000256" key="6">
    <source>
        <dbReference type="ARBA" id="ARBA00022842"/>
    </source>
</evidence>
<dbReference type="SUPFAM" id="SSF143865">
    <property type="entry name" value="CorA soluble domain-like"/>
    <property type="match status" value="1"/>
</dbReference>
<evidence type="ECO:0000256" key="10">
    <source>
        <dbReference type="ARBA" id="ARBA00034269"/>
    </source>
</evidence>
<evidence type="ECO:0000256" key="4">
    <source>
        <dbReference type="ARBA" id="ARBA00022475"/>
    </source>
</evidence>
<evidence type="ECO:0000313" key="13">
    <source>
        <dbReference type="EMBL" id="ERK70928.1"/>
    </source>
</evidence>
<evidence type="ECO:0000256" key="7">
    <source>
        <dbReference type="ARBA" id="ARBA00022989"/>
    </source>
</evidence>
<keyword evidence="7 12" id="KW-1133">Transmembrane helix</keyword>
<proteinExistence type="inferred from homology"/>
<dbReference type="Pfam" id="PF01544">
    <property type="entry name" value="CorA"/>
    <property type="match status" value="1"/>
</dbReference>
<dbReference type="Gene3D" id="3.30.460.20">
    <property type="entry name" value="CorA soluble domain-like"/>
    <property type="match status" value="1"/>
</dbReference>
<evidence type="ECO:0000256" key="3">
    <source>
        <dbReference type="ARBA" id="ARBA00022448"/>
    </source>
</evidence>
<dbReference type="SUPFAM" id="SSF144083">
    <property type="entry name" value="Magnesium transport protein CorA, transmembrane region"/>
    <property type="match status" value="1"/>
</dbReference>
<dbReference type="InterPro" id="IPR045861">
    <property type="entry name" value="CorA_cytoplasmic_dom"/>
</dbReference>
<dbReference type="PATRIC" id="fig|1358026.3.peg.2315"/>
<dbReference type="AlphaFoldDB" id="U2T0B3"/>
<dbReference type="FunFam" id="1.20.58.340:FF:000004">
    <property type="entry name" value="Magnesium transport protein CorA"/>
    <property type="match status" value="1"/>
</dbReference>
<dbReference type="PANTHER" id="PTHR46494:SF1">
    <property type="entry name" value="CORA FAMILY METAL ION TRANSPORTER (EUROFUNG)"/>
    <property type="match status" value="1"/>
</dbReference>
<comment type="function">
    <text evidence="11">Mediates influx of magnesium ions. Alternates between open and closed states. Activated by low cytoplasmic Mg(2+) levels. Inactive when cytoplasmic Mg(2+) levels are high.</text>
</comment>
<evidence type="ECO:0000256" key="1">
    <source>
        <dbReference type="ARBA" id="ARBA00004651"/>
    </source>
</evidence>
<dbReference type="Gene3D" id="1.20.58.340">
    <property type="entry name" value="Magnesium transport protein CorA, transmembrane region"/>
    <property type="match status" value="2"/>
</dbReference>
<keyword evidence="8" id="KW-0406">Ion transport</keyword>
<comment type="subcellular location">
    <subcellularLocation>
        <location evidence="1">Cell membrane</location>
        <topology evidence="1">Multi-pass membrane protein</topology>
    </subcellularLocation>
</comment>
<feature type="transmembrane region" description="Helical" evidence="12">
    <location>
        <begin position="315"/>
        <end position="334"/>
    </location>
</feature>
<gene>
    <name evidence="13" type="ORF">N136_02727</name>
</gene>
<dbReference type="PANTHER" id="PTHR46494">
    <property type="entry name" value="CORA FAMILY METAL ION TRANSPORTER (EUROFUNG)"/>
    <property type="match status" value="1"/>
</dbReference>
<keyword evidence="6" id="KW-0460">Magnesium</keyword>
<dbReference type="GO" id="GO:0000287">
    <property type="term" value="F:magnesium ion binding"/>
    <property type="evidence" value="ECO:0007669"/>
    <property type="project" value="TreeGrafter"/>
</dbReference>
<protein>
    <submittedName>
        <fullName evidence="13">Putative magnesium and cobalt transport protein CorA</fullName>
    </submittedName>
</protein>
<dbReference type="GO" id="GO:0050897">
    <property type="term" value="F:cobalt ion binding"/>
    <property type="evidence" value="ECO:0007669"/>
    <property type="project" value="TreeGrafter"/>
</dbReference>
<feature type="transmembrane region" description="Helical" evidence="12">
    <location>
        <begin position="346"/>
        <end position="366"/>
    </location>
</feature>
<dbReference type="InterPro" id="IPR045863">
    <property type="entry name" value="CorA_TM1_TM2"/>
</dbReference>
<dbReference type="OrthoDB" id="9803416at2"/>
<keyword evidence="9 12" id="KW-0472">Membrane</keyword>
<evidence type="ECO:0000256" key="11">
    <source>
        <dbReference type="ARBA" id="ARBA00045497"/>
    </source>
</evidence>
<dbReference type="HOGENOM" id="CLU_007127_0_2_11"/>
<dbReference type="Proteomes" id="UP000016605">
    <property type="component" value="Unassembled WGS sequence"/>
</dbReference>
<evidence type="ECO:0000256" key="8">
    <source>
        <dbReference type="ARBA" id="ARBA00023065"/>
    </source>
</evidence>
<evidence type="ECO:0000256" key="5">
    <source>
        <dbReference type="ARBA" id="ARBA00022692"/>
    </source>
</evidence>
<dbReference type="EMBL" id="AWVQ01000356">
    <property type="protein sequence ID" value="ERK70928.1"/>
    <property type="molecule type" value="Genomic_DNA"/>
</dbReference>
<organism evidence="13 14">
    <name type="scientific">Leifsonia aquatica ATCC 14665</name>
    <dbReference type="NCBI Taxonomy" id="1358026"/>
    <lineage>
        <taxon>Bacteria</taxon>
        <taxon>Bacillati</taxon>
        <taxon>Actinomycetota</taxon>
        <taxon>Actinomycetes</taxon>
        <taxon>Micrococcales</taxon>
        <taxon>Microbacteriaceae</taxon>
        <taxon>Leifsonia</taxon>
    </lineage>
</organism>
<comment type="similarity">
    <text evidence="2">Belongs to the CorA metal ion transporter (MIT) (TC 1.A.35) family.</text>
</comment>
<keyword evidence="5 12" id="KW-0812">Transmembrane</keyword>
<dbReference type="InterPro" id="IPR002523">
    <property type="entry name" value="MgTranspt_CorA/ZnTranspt_ZntB"/>
</dbReference>
<dbReference type="GO" id="GO:0015095">
    <property type="term" value="F:magnesium ion transmembrane transporter activity"/>
    <property type="evidence" value="ECO:0007669"/>
    <property type="project" value="TreeGrafter"/>
</dbReference>
<comment type="catalytic activity">
    <reaction evidence="10">
        <text>Mg(2+)(in) = Mg(2+)(out)</text>
        <dbReference type="Rhea" id="RHEA:29827"/>
        <dbReference type="ChEBI" id="CHEBI:18420"/>
    </reaction>
</comment>
<evidence type="ECO:0000256" key="9">
    <source>
        <dbReference type="ARBA" id="ARBA00023136"/>
    </source>
</evidence>
<keyword evidence="4" id="KW-1003">Cell membrane</keyword>
<dbReference type="GO" id="GO:0005886">
    <property type="term" value="C:plasma membrane"/>
    <property type="evidence" value="ECO:0007669"/>
    <property type="project" value="UniProtKB-SubCell"/>
</dbReference>
<comment type="caution">
    <text evidence="13">The sequence shown here is derived from an EMBL/GenBank/DDBJ whole genome shotgun (WGS) entry which is preliminary data.</text>
</comment>
<reference evidence="13 14" key="1">
    <citation type="submission" date="2013-08" db="EMBL/GenBank/DDBJ databases">
        <authorList>
            <person name="Weinstock G."/>
            <person name="Sodergren E."/>
            <person name="Wylie T."/>
            <person name="Fulton L."/>
            <person name="Fulton R."/>
            <person name="Fronick C."/>
            <person name="O'Laughlin M."/>
            <person name="Godfrey J."/>
            <person name="Miner T."/>
            <person name="Herter B."/>
            <person name="Appelbaum E."/>
            <person name="Cordes M."/>
            <person name="Lek S."/>
            <person name="Wollam A."/>
            <person name="Pepin K.H."/>
            <person name="Palsikar V.B."/>
            <person name="Mitreva M."/>
            <person name="Wilson R.K."/>
        </authorList>
    </citation>
    <scope>NUCLEOTIDE SEQUENCE [LARGE SCALE GENOMIC DNA]</scope>
    <source>
        <strain evidence="13 14">ATCC 14665</strain>
    </source>
</reference>
<name>U2T0B3_LEIAQ</name>
<evidence type="ECO:0000256" key="12">
    <source>
        <dbReference type="SAM" id="Phobius"/>
    </source>
</evidence>
<dbReference type="GO" id="GO:0015087">
    <property type="term" value="F:cobalt ion transmembrane transporter activity"/>
    <property type="evidence" value="ECO:0007669"/>
    <property type="project" value="TreeGrafter"/>
</dbReference>
<accession>U2T0B3</accession>
<sequence length="372" mass="41936">MSQGRNERSFTRRADFLRRRSATVTVPVADEAQRLTRYVTDGDPVAAPADASVADGLRFAEDGPGRMAMFLYPAPTANQIDELADAWDLHPLLVEDLLHAHQRPKLDRYGDVLFLVVRSARYIDESEEVDFSEFHMLVRPGAVAVLCQDKRWIDGTDGTEFDEEELLRSDRRERTLLADEHLLALGPEAVVYRLLDAIVDGYTPVLQGVAIDKEQIERQVFSGDAAAAERIYRLSQEIIDLQHATAPLGEVLGALIAGFGKYDIPDELQAYLNDVSDHLTRVNTRVTEYRDALSQILEVNSTLVGQRQNEQMKKISGWAAILFAPTLIAAVYGMNFDHMPELHWALGYPMSILLMVAFAAILYWIFKRSKWM</sequence>
<evidence type="ECO:0000256" key="2">
    <source>
        <dbReference type="ARBA" id="ARBA00009765"/>
    </source>
</evidence>